<dbReference type="EMBL" id="JAQOWY010000164">
    <property type="protein sequence ID" value="KAK1848704.1"/>
    <property type="molecule type" value="Genomic_DNA"/>
</dbReference>
<evidence type="ECO:0000313" key="3">
    <source>
        <dbReference type="Proteomes" id="UP001243330"/>
    </source>
</evidence>
<feature type="region of interest" description="Disordered" evidence="1">
    <location>
        <begin position="1"/>
        <end position="80"/>
    </location>
</feature>
<organism evidence="2 3">
    <name type="scientific">Colletotrichum chrysophilum</name>
    <dbReference type="NCBI Taxonomy" id="1836956"/>
    <lineage>
        <taxon>Eukaryota</taxon>
        <taxon>Fungi</taxon>
        <taxon>Dikarya</taxon>
        <taxon>Ascomycota</taxon>
        <taxon>Pezizomycotina</taxon>
        <taxon>Sordariomycetes</taxon>
        <taxon>Hypocreomycetidae</taxon>
        <taxon>Glomerellales</taxon>
        <taxon>Glomerellaceae</taxon>
        <taxon>Colletotrichum</taxon>
        <taxon>Colletotrichum gloeosporioides species complex</taxon>
    </lineage>
</organism>
<gene>
    <name evidence="2" type="ORF">CCHR01_08677</name>
</gene>
<protein>
    <submittedName>
        <fullName evidence="2">Uncharacterized protein</fullName>
    </submittedName>
</protein>
<reference evidence="2" key="1">
    <citation type="submission" date="2023-01" db="EMBL/GenBank/DDBJ databases">
        <title>Colletotrichum chrysophilum M932 genome sequence.</title>
        <authorList>
            <person name="Baroncelli R."/>
        </authorList>
    </citation>
    <scope>NUCLEOTIDE SEQUENCE</scope>
    <source>
        <strain evidence="2">M932</strain>
    </source>
</reference>
<feature type="compositionally biased region" description="Low complexity" evidence="1">
    <location>
        <begin position="34"/>
        <end position="54"/>
    </location>
</feature>
<sequence>MKAKKGEQVWLKAQARLQHAPHQKPKPQGNQPVAIAAAAAAASSSAAAAAATAKAEQRAPPTGIADAEGACGLGSPLPGGDNLWLRPEDQWWLSLMSLHRPLPKKGVPSQLYPQAMGS</sequence>
<dbReference type="AlphaFoldDB" id="A0AAD9AN46"/>
<evidence type="ECO:0000313" key="2">
    <source>
        <dbReference type="EMBL" id="KAK1848704.1"/>
    </source>
</evidence>
<evidence type="ECO:0000256" key="1">
    <source>
        <dbReference type="SAM" id="MobiDB-lite"/>
    </source>
</evidence>
<accession>A0AAD9AN46</accession>
<dbReference type="Proteomes" id="UP001243330">
    <property type="component" value="Unassembled WGS sequence"/>
</dbReference>
<comment type="caution">
    <text evidence="2">The sequence shown here is derived from an EMBL/GenBank/DDBJ whole genome shotgun (WGS) entry which is preliminary data.</text>
</comment>
<name>A0AAD9AN46_9PEZI</name>
<proteinExistence type="predicted"/>
<keyword evidence="3" id="KW-1185">Reference proteome</keyword>